<dbReference type="Proteomes" id="UP001186974">
    <property type="component" value="Unassembled WGS sequence"/>
</dbReference>
<comment type="caution">
    <text evidence="1">The sequence shown here is derived from an EMBL/GenBank/DDBJ whole genome shotgun (WGS) entry which is preliminary data.</text>
</comment>
<dbReference type="EMBL" id="JAWDJW010001271">
    <property type="protein sequence ID" value="KAK3079248.1"/>
    <property type="molecule type" value="Genomic_DNA"/>
</dbReference>
<proteinExistence type="predicted"/>
<evidence type="ECO:0000313" key="1">
    <source>
        <dbReference type="EMBL" id="KAK3079248.1"/>
    </source>
</evidence>
<accession>A0ACC3DRA0</accession>
<keyword evidence="2" id="KW-1185">Reference proteome</keyword>
<reference evidence="1" key="1">
    <citation type="submission" date="2024-09" db="EMBL/GenBank/DDBJ databases">
        <title>Black Yeasts Isolated from many extreme environments.</title>
        <authorList>
            <person name="Coleine C."/>
            <person name="Stajich J.E."/>
            <person name="Selbmann L."/>
        </authorList>
    </citation>
    <scope>NUCLEOTIDE SEQUENCE</scope>
    <source>
        <strain evidence="1">CCFEE 5737</strain>
    </source>
</reference>
<protein>
    <submittedName>
        <fullName evidence="1">Uncharacterized protein</fullName>
    </submittedName>
</protein>
<evidence type="ECO:0000313" key="2">
    <source>
        <dbReference type="Proteomes" id="UP001186974"/>
    </source>
</evidence>
<sequence>MDELPAALRTGPSRPISAANTSTETQSQTHKRYSYTLPPTPEAESNNPLSPNLASQDTFYNPAAERLEQNNTSSIQQPLRARSFRSFVNRLGSIRDTALRSNSRYGVLGDGEDGRASGATHKLRDLEEEDDDDEGEAIGVDITAFGGPIHMRSMKKSRTQRRRDRSRSREPQVDPATAGFMDEYNRLETLERTGTLGGGMKSIADRPFRYA</sequence>
<organism evidence="1 2">
    <name type="scientific">Coniosporium uncinatum</name>
    <dbReference type="NCBI Taxonomy" id="93489"/>
    <lineage>
        <taxon>Eukaryota</taxon>
        <taxon>Fungi</taxon>
        <taxon>Dikarya</taxon>
        <taxon>Ascomycota</taxon>
        <taxon>Pezizomycotina</taxon>
        <taxon>Dothideomycetes</taxon>
        <taxon>Dothideomycetes incertae sedis</taxon>
        <taxon>Coniosporium</taxon>
    </lineage>
</organism>
<name>A0ACC3DRA0_9PEZI</name>
<gene>
    <name evidence="1" type="ORF">LTS18_005360</name>
</gene>
<feature type="non-terminal residue" evidence="1">
    <location>
        <position position="211"/>
    </location>
</feature>